<proteinExistence type="predicted"/>
<name>A0ABP0SBK0_9DINO</name>
<evidence type="ECO:0000313" key="4">
    <source>
        <dbReference type="EMBL" id="CAK9109735.1"/>
    </source>
</evidence>
<evidence type="ECO:0000256" key="1">
    <source>
        <dbReference type="PROSITE-ProRule" id="PRU00723"/>
    </source>
</evidence>
<feature type="compositionally biased region" description="Basic and acidic residues" evidence="2">
    <location>
        <begin position="1"/>
        <end position="13"/>
    </location>
</feature>
<keyword evidence="1" id="KW-0863">Zinc-finger</keyword>
<accession>A0ABP0SBK0</accession>
<evidence type="ECO:0000313" key="5">
    <source>
        <dbReference type="Proteomes" id="UP001642484"/>
    </source>
</evidence>
<protein>
    <recommendedName>
        <fullName evidence="3">C3H1-type domain-containing protein</fullName>
    </recommendedName>
</protein>
<keyword evidence="1" id="KW-0479">Metal-binding</keyword>
<evidence type="ECO:0000259" key="3">
    <source>
        <dbReference type="PROSITE" id="PS50103"/>
    </source>
</evidence>
<dbReference type="EMBL" id="CAXAMN010027251">
    <property type="protein sequence ID" value="CAK9109735.1"/>
    <property type="molecule type" value="Genomic_DNA"/>
</dbReference>
<organism evidence="4 5">
    <name type="scientific">Durusdinium trenchii</name>
    <dbReference type="NCBI Taxonomy" id="1381693"/>
    <lineage>
        <taxon>Eukaryota</taxon>
        <taxon>Sar</taxon>
        <taxon>Alveolata</taxon>
        <taxon>Dinophyceae</taxon>
        <taxon>Suessiales</taxon>
        <taxon>Symbiodiniaceae</taxon>
        <taxon>Durusdinium</taxon>
    </lineage>
</organism>
<feature type="zinc finger region" description="C3H1-type" evidence="1">
    <location>
        <begin position="78"/>
        <end position="101"/>
    </location>
</feature>
<feature type="region of interest" description="Disordered" evidence="2">
    <location>
        <begin position="1"/>
        <end position="75"/>
    </location>
</feature>
<dbReference type="PROSITE" id="PS50103">
    <property type="entry name" value="ZF_C3H1"/>
    <property type="match status" value="1"/>
</dbReference>
<dbReference type="InterPro" id="IPR000571">
    <property type="entry name" value="Znf_CCCH"/>
</dbReference>
<keyword evidence="1" id="KW-0862">Zinc</keyword>
<reference evidence="4 5" key="1">
    <citation type="submission" date="2024-02" db="EMBL/GenBank/DDBJ databases">
        <authorList>
            <person name="Chen Y."/>
            <person name="Shah S."/>
            <person name="Dougan E. K."/>
            <person name="Thang M."/>
            <person name="Chan C."/>
        </authorList>
    </citation>
    <scope>NUCLEOTIDE SEQUENCE [LARGE SCALE GENOMIC DNA]</scope>
</reference>
<comment type="caution">
    <text evidence="4">The sequence shown here is derived from an EMBL/GenBank/DDBJ whole genome shotgun (WGS) entry which is preliminary data.</text>
</comment>
<feature type="compositionally biased region" description="Polar residues" evidence="2">
    <location>
        <begin position="33"/>
        <end position="67"/>
    </location>
</feature>
<keyword evidence="5" id="KW-1185">Reference proteome</keyword>
<feature type="domain" description="C3H1-type" evidence="3">
    <location>
        <begin position="78"/>
        <end position="101"/>
    </location>
</feature>
<evidence type="ECO:0000256" key="2">
    <source>
        <dbReference type="SAM" id="MobiDB-lite"/>
    </source>
</evidence>
<sequence>MEEATDQGKDPLRLNHQLNSLESELQPPVARSAASTSGDSRAEESQSGSADSRSQWTTAGSGDTSTSQEDHSNGRCRPCIFNQSQTGCPKGARCTYCHQLHPLIIRRSKLRRGPRERISKRILLLFNVDDLDLAQDGLQAEALRNPYAAEFIRNHWDQLSETGPGVSWKISL</sequence>
<gene>
    <name evidence="4" type="ORF">CCMP2556_LOCUS51062</name>
</gene>
<dbReference type="Proteomes" id="UP001642484">
    <property type="component" value="Unassembled WGS sequence"/>
</dbReference>